<dbReference type="RefSeq" id="WP_379715469.1">
    <property type="nucleotide sequence ID" value="NZ_JBHSMS010000003.1"/>
</dbReference>
<dbReference type="PANTHER" id="PTHR37533:SF2">
    <property type="entry name" value="FLAGELLAR HOOK-LENGTH CONTROL PROTEIN"/>
    <property type="match status" value="1"/>
</dbReference>
<dbReference type="EMBL" id="JBHSMS010000003">
    <property type="protein sequence ID" value="MFC5509583.1"/>
    <property type="molecule type" value="Genomic_DNA"/>
</dbReference>
<feature type="compositionally biased region" description="Basic and acidic residues" evidence="1">
    <location>
        <begin position="102"/>
        <end position="112"/>
    </location>
</feature>
<gene>
    <name evidence="3" type="ORF">ACFPOU_00390</name>
</gene>
<feature type="compositionally biased region" description="Polar residues" evidence="1">
    <location>
        <begin position="1"/>
        <end position="10"/>
    </location>
</feature>
<feature type="compositionally biased region" description="Polar residues" evidence="1">
    <location>
        <begin position="26"/>
        <end position="39"/>
    </location>
</feature>
<protein>
    <submittedName>
        <fullName evidence="3">Flagellar hook-length control protein FliK</fullName>
    </submittedName>
</protein>
<dbReference type="Proteomes" id="UP001596031">
    <property type="component" value="Unassembled WGS sequence"/>
</dbReference>
<organism evidence="3 4">
    <name type="scientific">Massilia jejuensis</name>
    <dbReference type="NCBI Taxonomy" id="648894"/>
    <lineage>
        <taxon>Bacteria</taxon>
        <taxon>Pseudomonadati</taxon>
        <taxon>Pseudomonadota</taxon>
        <taxon>Betaproteobacteria</taxon>
        <taxon>Burkholderiales</taxon>
        <taxon>Oxalobacteraceae</taxon>
        <taxon>Telluria group</taxon>
        <taxon>Massilia</taxon>
    </lineage>
</organism>
<comment type="caution">
    <text evidence="3">The sequence shown here is derived from an EMBL/GenBank/DDBJ whole genome shotgun (WGS) entry which is preliminary data.</text>
</comment>
<dbReference type="Pfam" id="PF02120">
    <property type="entry name" value="Flg_hook"/>
    <property type="match status" value="1"/>
</dbReference>
<feature type="compositionally biased region" description="Low complexity" evidence="1">
    <location>
        <begin position="55"/>
        <end position="89"/>
    </location>
</feature>
<keyword evidence="3" id="KW-0966">Cell projection</keyword>
<evidence type="ECO:0000256" key="1">
    <source>
        <dbReference type="SAM" id="MobiDB-lite"/>
    </source>
</evidence>
<dbReference type="InterPro" id="IPR038610">
    <property type="entry name" value="FliK-like_C_sf"/>
</dbReference>
<feature type="domain" description="Flagellar hook-length control protein-like C-terminal" evidence="2">
    <location>
        <begin position="312"/>
        <end position="394"/>
    </location>
</feature>
<keyword evidence="4" id="KW-1185">Reference proteome</keyword>
<evidence type="ECO:0000259" key="2">
    <source>
        <dbReference type="Pfam" id="PF02120"/>
    </source>
</evidence>
<dbReference type="Gene3D" id="3.30.750.140">
    <property type="match status" value="1"/>
</dbReference>
<feature type="region of interest" description="Disordered" evidence="1">
    <location>
        <begin position="1"/>
        <end position="140"/>
    </location>
</feature>
<proteinExistence type="predicted"/>
<feature type="region of interest" description="Disordered" evidence="1">
    <location>
        <begin position="388"/>
        <end position="444"/>
    </location>
</feature>
<dbReference type="PANTHER" id="PTHR37533">
    <property type="entry name" value="FLAGELLAR HOOK-LENGTH CONTROL PROTEIN"/>
    <property type="match status" value="1"/>
</dbReference>
<accession>A0ABW0PB29</accession>
<keyword evidence="3" id="KW-0282">Flagellum</keyword>
<dbReference type="InterPro" id="IPR052563">
    <property type="entry name" value="FliK"/>
</dbReference>
<dbReference type="CDD" id="cd17470">
    <property type="entry name" value="T3SS_Flik_C"/>
    <property type="match status" value="1"/>
</dbReference>
<name>A0ABW0PB29_9BURK</name>
<dbReference type="InterPro" id="IPR021136">
    <property type="entry name" value="Flagellar_hook_control-like_C"/>
</dbReference>
<keyword evidence="3" id="KW-0969">Cilium</keyword>
<feature type="compositionally biased region" description="Low complexity" evidence="1">
    <location>
        <begin position="114"/>
        <end position="140"/>
    </location>
</feature>
<sequence>MTMQTNSLPIQLTGPAAPVPGARNNAPGNTDGVNFSTALAQQIAQRQVEQRQLEQRQSPVAPQPQAATAQQSTPAPKQAAARAPANEAKAAPREMAGQAAREPGRPAGKEETAADQAAPADAGTTLATGDGGEDAPASADARAADAVVDMLALVASFHQVQQAAAPAAPAAPAARAPAVQPDALLAGMQDKPAGGAEPLVRGEGAATLASVTPVTGAPQDKAQAGIDLRALDTGSAAEAARLPAQDADFAAALHESTTRAAGMTETAPGSEALTSLAAQATALQSAQAAGSVPTDRLSARVGTPAWDNQVGQKVIWMVGGEDQSATLELNPPDLGPVQVVLNVSNDLASVTFSSQQLEVRQALENALPRLREMMNESGIALGNATVDDGAASRQGQDGQPSGRPGRGNGGNGANGHGGDSALADAAPRRRTGMLGGAGAVDTFA</sequence>
<evidence type="ECO:0000313" key="3">
    <source>
        <dbReference type="EMBL" id="MFC5509583.1"/>
    </source>
</evidence>
<evidence type="ECO:0000313" key="4">
    <source>
        <dbReference type="Proteomes" id="UP001596031"/>
    </source>
</evidence>
<feature type="compositionally biased region" description="Gly residues" evidence="1">
    <location>
        <begin position="404"/>
        <end position="418"/>
    </location>
</feature>
<reference evidence="4" key="1">
    <citation type="journal article" date="2019" name="Int. J. Syst. Evol. Microbiol.">
        <title>The Global Catalogue of Microorganisms (GCM) 10K type strain sequencing project: providing services to taxonomists for standard genome sequencing and annotation.</title>
        <authorList>
            <consortium name="The Broad Institute Genomics Platform"/>
            <consortium name="The Broad Institute Genome Sequencing Center for Infectious Disease"/>
            <person name="Wu L."/>
            <person name="Ma J."/>
        </authorList>
    </citation>
    <scope>NUCLEOTIDE SEQUENCE [LARGE SCALE GENOMIC DNA]</scope>
    <source>
        <strain evidence="4">CCUG 38813</strain>
    </source>
</reference>